<name>A0ABX1AIL6_9ACTN</name>
<comment type="caution">
    <text evidence="2">The sequence shown here is derived from an EMBL/GenBank/DDBJ whole genome shotgun (WGS) entry which is preliminary data.</text>
</comment>
<dbReference type="CDD" id="cd02440">
    <property type="entry name" value="AdoMet_MTases"/>
    <property type="match status" value="1"/>
</dbReference>
<keyword evidence="2" id="KW-0808">Transferase</keyword>
<dbReference type="GO" id="GO:0032259">
    <property type="term" value="P:methylation"/>
    <property type="evidence" value="ECO:0007669"/>
    <property type="project" value="UniProtKB-KW"/>
</dbReference>
<evidence type="ECO:0000259" key="1">
    <source>
        <dbReference type="Pfam" id="PF13649"/>
    </source>
</evidence>
<protein>
    <submittedName>
        <fullName evidence="2">Class I SAM-dependent methyltransferase</fullName>
    </submittedName>
</protein>
<dbReference type="GO" id="GO:0008168">
    <property type="term" value="F:methyltransferase activity"/>
    <property type="evidence" value="ECO:0007669"/>
    <property type="project" value="UniProtKB-KW"/>
</dbReference>
<dbReference type="Gene3D" id="3.40.50.150">
    <property type="entry name" value="Vaccinia Virus protein VP39"/>
    <property type="match status" value="1"/>
</dbReference>
<evidence type="ECO:0000313" key="2">
    <source>
        <dbReference type="EMBL" id="NJP65761.1"/>
    </source>
</evidence>
<gene>
    <name evidence="2" type="ORF">HCJ92_05515</name>
</gene>
<proteinExistence type="predicted"/>
<reference evidence="2 3" key="1">
    <citation type="submission" date="2020-03" db="EMBL/GenBank/DDBJ databases">
        <title>Draft genome of Streptomyces sp. ventii, isolated from the Axial Seamount in the Pacific Ocean, and resequencing of the two type strains Streptomyces lonarensis strain NCL 716 and Streptomyces bohaiensis strain 11A07.</title>
        <authorList>
            <person name="Loughran R.M."/>
            <person name="Pfannmuller K.M."/>
            <person name="Wasson B.J."/>
            <person name="Deadmond M.C."/>
            <person name="Paddock B.E."/>
            <person name="Koyack M.J."/>
            <person name="Gallegos D.A."/>
            <person name="Mitchell E.A."/>
            <person name="Ushijima B."/>
            <person name="Saw J.H."/>
            <person name="Mcphail K.L."/>
            <person name="Videau P."/>
        </authorList>
    </citation>
    <scope>NUCLEOTIDE SEQUENCE [LARGE SCALE GENOMIC DNA]</scope>
    <source>
        <strain evidence="3">5675061</strain>
    </source>
</reference>
<evidence type="ECO:0000313" key="3">
    <source>
        <dbReference type="Proteomes" id="UP000746503"/>
    </source>
</evidence>
<dbReference type="InterPro" id="IPR029063">
    <property type="entry name" value="SAM-dependent_MTases_sf"/>
</dbReference>
<feature type="domain" description="Methyltransferase" evidence="1">
    <location>
        <begin position="45"/>
        <end position="138"/>
    </location>
</feature>
<dbReference type="InterPro" id="IPR041698">
    <property type="entry name" value="Methyltransf_25"/>
</dbReference>
<dbReference type="SUPFAM" id="SSF53335">
    <property type="entry name" value="S-adenosyl-L-methionine-dependent methyltransferases"/>
    <property type="match status" value="1"/>
</dbReference>
<keyword evidence="3" id="KW-1185">Reference proteome</keyword>
<dbReference type="Pfam" id="PF13649">
    <property type="entry name" value="Methyltransf_25"/>
    <property type="match status" value="1"/>
</dbReference>
<dbReference type="EMBL" id="JAAVJB010000024">
    <property type="protein sequence ID" value="NJP65761.1"/>
    <property type="molecule type" value="Genomic_DNA"/>
</dbReference>
<dbReference type="Proteomes" id="UP000746503">
    <property type="component" value="Unassembled WGS sequence"/>
</dbReference>
<keyword evidence="2" id="KW-0489">Methyltransferase</keyword>
<accession>A0ABX1AIL6</accession>
<sequence>MPGQESPHYAATFAARYDDWFPSPVTDSTVELLAALAKTAGDGPVLELGSGTGRVALPLAARGLDVHGVEGAPEMTERLRAKPGGHDITVTAGDFSSVPVDGSFAMVYVVSGGFFELPTQQSQARCFAAAAARLLPGGLFVLDAHVPEALAAPEAALHVVPIEGGMTVRMRTIDRASQRYSSHYLVLDGNGVHHVPVSFRYASAGELDLMAAMAGLRLRNRYGGWSGEAFTAASAYHVSVYELPVT</sequence>
<dbReference type="RefSeq" id="WP_167932288.1">
    <property type="nucleotide sequence ID" value="NZ_JAAVJB010000024.1"/>
</dbReference>
<organism evidence="2 3">
    <name type="scientific">Streptomyces spiramenti</name>
    <dbReference type="NCBI Taxonomy" id="2720606"/>
    <lineage>
        <taxon>Bacteria</taxon>
        <taxon>Bacillati</taxon>
        <taxon>Actinomycetota</taxon>
        <taxon>Actinomycetes</taxon>
        <taxon>Kitasatosporales</taxon>
        <taxon>Streptomycetaceae</taxon>
        <taxon>Streptomyces</taxon>
    </lineage>
</organism>